<evidence type="ECO:0000313" key="2">
    <source>
        <dbReference type="Proteomes" id="UP000799755"/>
    </source>
</evidence>
<reference evidence="1" key="1">
    <citation type="journal article" date="2020" name="Stud. Mycol.">
        <title>101 Dothideomycetes genomes: a test case for predicting lifestyles and emergence of pathogens.</title>
        <authorList>
            <person name="Haridas S."/>
            <person name="Albert R."/>
            <person name="Binder M."/>
            <person name="Bloem J."/>
            <person name="Labutti K."/>
            <person name="Salamov A."/>
            <person name="Andreopoulos B."/>
            <person name="Baker S."/>
            <person name="Barry K."/>
            <person name="Bills G."/>
            <person name="Bluhm B."/>
            <person name="Cannon C."/>
            <person name="Castanera R."/>
            <person name="Culley D."/>
            <person name="Daum C."/>
            <person name="Ezra D."/>
            <person name="Gonzalez J."/>
            <person name="Henrissat B."/>
            <person name="Kuo A."/>
            <person name="Liang C."/>
            <person name="Lipzen A."/>
            <person name="Lutzoni F."/>
            <person name="Magnuson J."/>
            <person name="Mondo S."/>
            <person name="Nolan M."/>
            <person name="Ohm R."/>
            <person name="Pangilinan J."/>
            <person name="Park H.-J."/>
            <person name="Ramirez L."/>
            <person name="Alfaro M."/>
            <person name="Sun H."/>
            <person name="Tritt A."/>
            <person name="Yoshinaga Y."/>
            <person name="Zwiers L.-H."/>
            <person name="Turgeon B."/>
            <person name="Goodwin S."/>
            <person name="Spatafora J."/>
            <person name="Crous P."/>
            <person name="Grigoriev I."/>
        </authorList>
    </citation>
    <scope>NUCLEOTIDE SEQUENCE</scope>
    <source>
        <strain evidence="1">ATCC 200398</strain>
    </source>
</reference>
<protein>
    <submittedName>
        <fullName evidence="1">Uncharacterized protein</fullName>
    </submittedName>
</protein>
<comment type="caution">
    <text evidence="1">The sequence shown here is derived from an EMBL/GenBank/DDBJ whole genome shotgun (WGS) entry which is preliminary data.</text>
</comment>
<organism evidence="1 2">
    <name type="scientific">Lindgomyces ingoldianus</name>
    <dbReference type="NCBI Taxonomy" id="673940"/>
    <lineage>
        <taxon>Eukaryota</taxon>
        <taxon>Fungi</taxon>
        <taxon>Dikarya</taxon>
        <taxon>Ascomycota</taxon>
        <taxon>Pezizomycotina</taxon>
        <taxon>Dothideomycetes</taxon>
        <taxon>Pleosporomycetidae</taxon>
        <taxon>Pleosporales</taxon>
        <taxon>Lindgomycetaceae</taxon>
        <taxon>Lindgomyces</taxon>
    </lineage>
</organism>
<dbReference type="EMBL" id="MU003522">
    <property type="protein sequence ID" value="KAF2467005.1"/>
    <property type="molecule type" value="Genomic_DNA"/>
</dbReference>
<sequence length="163" mass="18282">MGKEAIVLIMAKIRVAFPTSSSLAWGMMDDGQSRSRLDLLSERAHVMQSQPIRSINAKYGYLTGNRVTQTIGILILKRYGIDACIKYCSYRYILSIPYGYMKLLGILWQLLLVTPQNEGIEVMQSFQCKNHQVLVTCALGLNGARFLVGTPTIAEKIDLIEIH</sequence>
<accession>A0ACB6QKF9</accession>
<dbReference type="Proteomes" id="UP000799755">
    <property type="component" value="Unassembled WGS sequence"/>
</dbReference>
<name>A0ACB6QKF9_9PLEO</name>
<proteinExistence type="predicted"/>
<keyword evidence="2" id="KW-1185">Reference proteome</keyword>
<evidence type="ECO:0000313" key="1">
    <source>
        <dbReference type="EMBL" id="KAF2467005.1"/>
    </source>
</evidence>
<gene>
    <name evidence="1" type="ORF">BDR25DRAFT_395514</name>
</gene>